<dbReference type="Pfam" id="PF17181">
    <property type="entry name" value="EPF"/>
    <property type="match status" value="1"/>
</dbReference>
<protein>
    <recommendedName>
        <fullName evidence="7">Epidermal patterning factor-like protein</fullName>
    </recommendedName>
</protein>
<keyword evidence="4 7" id="KW-0964">Secreted</keyword>
<evidence type="ECO:0000313" key="9">
    <source>
        <dbReference type="EMBL" id="KAB5551926.1"/>
    </source>
</evidence>
<evidence type="ECO:0000256" key="7">
    <source>
        <dbReference type="RuleBase" id="RU367102"/>
    </source>
</evidence>
<evidence type="ECO:0000256" key="3">
    <source>
        <dbReference type="ARBA" id="ARBA00022473"/>
    </source>
</evidence>
<comment type="caution">
    <text evidence="9">The sequence shown here is derived from an EMBL/GenBank/DDBJ whole genome shotgun (WGS) entry which is preliminary data.</text>
</comment>
<evidence type="ECO:0000313" key="10">
    <source>
        <dbReference type="Proteomes" id="UP000326939"/>
    </source>
</evidence>
<keyword evidence="10" id="KW-1185">Reference proteome</keyword>
<keyword evidence="8" id="KW-1133">Transmembrane helix</keyword>
<dbReference type="EMBL" id="VDCV01000006">
    <property type="protein sequence ID" value="KAB5551926.1"/>
    <property type="molecule type" value="Genomic_DNA"/>
</dbReference>
<keyword evidence="8" id="KW-0812">Transmembrane</keyword>
<organism evidence="9 10">
    <name type="scientific">Salix brachista</name>
    <dbReference type="NCBI Taxonomy" id="2182728"/>
    <lineage>
        <taxon>Eukaryota</taxon>
        <taxon>Viridiplantae</taxon>
        <taxon>Streptophyta</taxon>
        <taxon>Embryophyta</taxon>
        <taxon>Tracheophyta</taxon>
        <taxon>Spermatophyta</taxon>
        <taxon>Magnoliopsida</taxon>
        <taxon>eudicotyledons</taxon>
        <taxon>Gunneridae</taxon>
        <taxon>Pentapetalae</taxon>
        <taxon>rosids</taxon>
        <taxon>fabids</taxon>
        <taxon>Malpighiales</taxon>
        <taxon>Salicaceae</taxon>
        <taxon>Saliceae</taxon>
        <taxon>Salix</taxon>
    </lineage>
</organism>
<dbReference type="Proteomes" id="UP000326939">
    <property type="component" value="Chromosome 6"/>
</dbReference>
<gene>
    <name evidence="9" type="ORF">DKX38_009237</name>
</gene>
<keyword evidence="6" id="KW-1015">Disulfide bond</keyword>
<keyword evidence="5" id="KW-0732">Signal</keyword>
<keyword evidence="8" id="KW-0472">Membrane</keyword>
<dbReference type="GO" id="GO:0010052">
    <property type="term" value="P:guard cell differentiation"/>
    <property type="evidence" value="ECO:0007669"/>
    <property type="project" value="UniProtKB-UniRule"/>
</dbReference>
<sequence>MMGNYRALAWDYGHEWQKATSPQTELQPLRQDSYHCFNSFPKSLCSSLLLILFPHLTRFMTSLTDSSIRIAIIVILFFFLAFPPPIAVGSSMFSRGIGDMKQKKMVLGSRPPQCVNRCFHCKPCMAALVTPLHHKSVVRGPSSSKEDESYYLLSWKCKCGDKYFQP</sequence>
<proteinExistence type="inferred from homology"/>
<evidence type="ECO:0000256" key="5">
    <source>
        <dbReference type="ARBA" id="ARBA00022729"/>
    </source>
</evidence>
<evidence type="ECO:0000256" key="2">
    <source>
        <dbReference type="ARBA" id="ARBA00008127"/>
    </source>
</evidence>
<dbReference type="PANTHER" id="PTHR33109">
    <property type="entry name" value="EPIDERMAL PATTERNING FACTOR-LIKE PROTEIN 4"/>
    <property type="match status" value="1"/>
</dbReference>
<evidence type="ECO:0000256" key="6">
    <source>
        <dbReference type="ARBA" id="ARBA00023157"/>
    </source>
</evidence>
<keyword evidence="3 7" id="KW-0217">Developmental protein</keyword>
<comment type="similarity">
    <text evidence="2 7">Belongs to the plant cysteine rich small secretory peptide family. Epidermal patterning factor subfamily.</text>
</comment>
<dbReference type="InterPro" id="IPR039455">
    <property type="entry name" value="EPFL"/>
</dbReference>
<dbReference type="PANTHER" id="PTHR33109:SF60">
    <property type="entry name" value="EPIDERMAL PATTERNING FACTOR-LIKE PROTEIN 8"/>
    <property type="match status" value="1"/>
</dbReference>
<comment type="subcellular location">
    <subcellularLocation>
        <location evidence="1 7">Secreted</location>
    </subcellularLocation>
</comment>
<dbReference type="AlphaFoldDB" id="A0A5N5MCW1"/>
<evidence type="ECO:0000256" key="4">
    <source>
        <dbReference type="ARBA" id="ARBA00022525"/>
    </source>
</evidence>
<evidence type="ECO:0000256" key="8">
    <source>
        <dbReference type="SAM" id="Phobius"/>
    </source>
</evidence>
<accession>A0A5N5MCW1</accession>
<name>A0A5N5MCW1_9ROSI</name>
<feature type="transmembrane region" description="Helical" evidence="8">
    <location>
        <begin position="68"/>
        <end position="93"/>
    </location>
</feature>
<evidence type="ECO:0000256" key="1">
    <source>
        <dbReference type="ARBA" id="ARBA00004613"/>
    </source>
</evidence>
<dbReference type="GO" id="GO:0005576">
    <property type="term" value="C:extracellular region"/>
    <property type="evidence" value="ECO:0007669"/>
    <property type="project" value="UniProtKB-SubCell"/>
</dbReference>
<reference evidence="10" key="1">
    <citation type="journal article" date="2019" name="Gigascience">
        <title>De novo genome assembly of the endangered Acer yangbiense, a plant species with extremely small populations endemic to Yunnan Province, China.</title>
        <authorList>
            <person name="Yang J."/>
            <person name="Wariss H.M."/>
            <person name="Tao L."/>
            <person name="Zhang R."/>
            <person name="Yun Q."/>
            <person name="Hollingsworth P."/>
            <person name="Dao Z."/>
            <person name="Luo G."/>
            <person name="Guo H."/>
            <person name="Ma Y."/>
            <person name="Sun W."/>
        </authorList>
    </citation>
    <scope>NUCLEOTIDE SEQUENCE [LARGE SCALE GENOMIC DNA]</scope>
    <source>
        <strain evidence="10">cv. br00</strain>
    </source>
</reference>
<comment type="function">
    <text evidence="7">Controls stomatal patterning.</text>
</comment>